<feature type="domain" description="Mannitol dehydrogenase C-terminal" evidence="4">
    <location>
        <begin position="283"/>
        <end position="475"/>
    </location>
</feature>
<dbReference type="GO" id="GO:0051213">
    <property type="term" value="F:dioxygenase activity"/>
    <property type="evidence" value="ECO:0007669"/>
    <property type="project" value="UniProtKB-KW"/>
</dbReference>
<dbReference type="InterPro" id="IPR013118">
    <property type="entry name" value="Mannitol_DH_C"/>
</dbReference>
<dbReference type="InterPro" id="IPR036291">
    <property type="entry name" value="NAD(P)-bd_dom_sf"/>
</dbReference>
<accession>A0A0G9MRL8</accession>
<keyword evidence="6" id="KW-1185">Reference proteome</keyword>
<keyword evidence="5" id="KW-0223">Dioxygenase</keyword>
<keyword evidence="2" id="KW-0520">NAD</keyword>
<dbReference type="STRING" id="502682.BMF35_a0063"/>
<dbReference type="InterPro" id="IPR000669">
    <property type="entry name" value="Mannitol_DH"/>
</dbReference>
<dbReference type="Pfam" id="PF08125">
    <property type="entry name" value="Mannitol_dh_C"/>
    <property type="match status" value="1"/>
</dbReference>
<dbReference type="Gene3D" id="3.40.50.720">
    <property type="entry name" value="NAD(P)-binding Rossmann-like Domain"/>
    <property type="match status" value="1"/>
</dbReference>
<dbReference type="PATRIC" id="fig|502682.8.peg.1088"/>
<dbReference type="InterPro" id="IPR013131">
    <property type="entry name" value="Mannitol_DH_N"/>
</dbReference>
<dbReference type="EMBL" id="LBHC01000001">
    <property type="protein sequence ID" value="KLE33355.1"/>
    <property type="molecule type" value="Genomic_DNA"/>
</dbReference>
<evidence type="ECO:0000259" key="3">
    <source>
        <dbReference type="Pfam" id="PF01232"/>
    </source>
</evidence>
<dbReference type="GO" id="GO:0016616">
    <property type="term" value="F:oxidoreductase activity, acting on the CH-OH group of donors, NAD or NADP as acceptor"/>
    <property type="evidence" value="ECO:0007669"/>
    <property type="project" value="TreeGrafter"/>
</dbReference>
<dbReference type="PROSITE" id="PS00974">
    <property type="entry name" value="MANNITOL_DHGENASE"/>
    <property type="match status" value="1"/>
</dbReference>
<dbReference type="GO" id="GO:0019594">
    <property type="term" value="P:mannitol metabolic process"/>
    <property type="evidence" value="ECO:0007669"/>
    <property type="project" value="InterPro"/>
</dbReference>
<dbReference type="InterPro" id="IPR050988">
    <property type="entry name" value="Mannitol_DH/Oxidoreductase"/>
</dbReference>
<dbReference type="PANTHER" id="PTHR43362:SF1">
    <property type="entry name" value="MANNITOL DEHYDROGENASE 2-RELATED"/>
    <property type="match status" value="1"/>
</dbReference>
<keyword evidence="1" id="KW-0560">Oxidoreductase</keyword>
<feature type="domain" description="Mannitol dehydrogenase N-terminal" evidence="3">
    <location>
        <begin position="29"/>
        <end position="274"/>
    </location>
</feature>
<dbReference type="Proteomes" id="UP000053070">
    <property type="component" value="Unassembled WGS sequence"/>
</dbReference>
<dbReference type="InterPro" id="IPR008927">
    <property type="entry name" value="6-PGluconate_DH-like_C_sf"/>
</dbReference>
<dbReference type="RefSeq" id="WP_047006203.1">
    <property type="nucleotide sequence ID" value="NZ_CP018097.1"/>
</dbReference>
<evidence type="ECO:0000256" key="1">
    <source>
        <dbReference type="ARBA" id="ARBA00023002"/>
    </source>
</evidence>
<proteinExistence type="predicted"/>
<name>A0A0G9MRL8_9SPHN</name>
<dbReference type="Gene3D" id="1.10.1040.10">
    <property type="entry name" value="N-(1-d-carboxylethyl)-l-norvaline Dehydrogenase, domain 2"/>
    <property type="match status" value="1"/>
</dbReference>
<dbReference type="PANTHER" id="PTHR43362">
    <property type="entry name" value="MANNITOL DEHYDROGENASE DSF1-RELATED"/>
    <property type="match status" value="1"/>
</dbReference>
<evidence type="ECO:0000256" key="2">
    <source>
        <dbReference type="ARBA" id="ARBA00023027"/>
    </source>
</evidence>
<evidence type="ECO:0000313" key="6">
    <source>
        <dbReference type="Proteomes" id="UP000053070"/>
    </source>
</evidence>
<sequence>MTRLASSTLTMVPPEARTPCYDRAQPCGVLHLGTGAFHRAHQATYFDALLSAGHNGWMICGASLRSPAVSRQMNPQDGLFTVLIRDGGEEQVEIVGSVAEVMVAPENPSALVSALAHSDVALVTLTVTEKGYCLDPATGALNLDDEGVAGDIADIASPQTAPGFLVAGLAARKAAGIAPFTVLSCDNLPDNGKRTREAVLTLARAVDPALATWIEDEVAFPCSMVDRIVPATTEEDLDNFESATGLRDEALVKTEPFTQWVVEDDFCNRRPPLDEVGVQMTNDVASWELVKLRLLNGAHSALAYLGGLAGHHYVHQAMAAPGFSRLVEALWDEAEATLKPIDGFDAKNYRAQLAQRFTNSALEHRTHQIAMDGSQKIPQRWLNTIRAYREADRGVPKALVMALAGWMHWQAGKNDAGETHIVDDPLAARTAAALREAAGDRMREVANLLGISAIFGEALPADNAFVQHLTEAYCSIGETSAADAVATFAVPETVES</sequence>
<dbReference type="PRINTS" id="PR00084">
    <property type="entry name" value="MTLDHDRGNASE"/>
</dbReference>
<gene>
    <name evidence="5" type="ORF">AAW01_05310</name>
</gene>
<protein>
    <submittedName>
        <fullName evidence="5">Dioxygenase</fullName>
    </submittedName>
</protein>
<comment type="caution">
    <text evidence="5">The sequence shown here is derived from an EMBL/GenBank/DDBJ whole genome shotgun (WGS) entry which is preliminary data.</text>
</comment>
<evidence type="ECO:0000259" key="4">
    <source>
        <dbReference type="Pfam" id="PF08125"/>
    </source>
</evidence>
<dbReference type="SUPFAM" id="SSF51735">
    <property type="entry name" value="NAD(P)-binding Rossmann-fold domains"/>
    <property type="match status" value="1"/>
</dbReference>
<dbReference type="InterPro" id="IPR023027">
    <property type="entry name" value="Mannitol_DH_CS"/>
</dbReference>
<organism evidence="5 6">
    <name type="scientific">Aurantiacibacter gangjinensis</name>
    <dbReference type="NCBI Taxonomy" id="502682"/>
    <lineage>
        <taxon>Bacteria</taxon>
        <taxon>Pseudomonadati</taxon>
        <taxon>Pseudomonadota</taxon>
        <taxon>Alphaproteobacteria</taxon>
        <taxon>Sphingomonadales</taxon>
        <taxon>Erythrobacteraceae</taxon>
        <taxon>Aurantiacibacter</taxon>
    </lineage>
</organism>
<dbReference type="AlphaFoldDB" id="A0A0G9MRL8"/>
<reference evidence="5 6" key="1">
    <citation type="submission" date="2015-04" db="EMBL/GenBank/DDBJ databases">
        <title>The draft genome sequence of Erythrobacr gangjinensis K7-2.</title>
        <authorList>
            <person name="Zhuang L."/>
            <person name="Liu Y."/>
            <person name="Shao Z."/>
        </authorList>
    </citation>
    <scope>NUCLEOTIDE SEQUENCE [LARGE SCALE GENOMIC DNA]</scope>
    <source>
        <strain evidence="5 6">K7-2</strain>
    </source>
</reference>
<dbReference type="Pfam" id="PF01232">
    <property type="entry name" value="Mannitol_dh"/>
    <property type="match status" value="1"/>
</dbReference>
<dbReference type="InterPro" id="IPR013328">
    <property type="entry name" value="6PGD_dom2"/>
</dbReference>
<dbReference type="SUPFAM" id="SSF48179">
    <property type="entry name" value="6-phosphogluconate dehydrogenase C-terminal domain-like"/>
    <property type="match status" value="1"/>
</dbReference>
<evidence type="ECO:0000313" key="5">
    <source>
        <dbReference type="EMBL" id="KLE33355.1"/>
    </source>
</evidence>